<dbReference type="Gene3D" id="3.40.50.720">
    <property type="entry name" value="NAD(P)-binding Rossmann-like Domain"/>
    <property type="match status" value="1"/>
</dbReference>
<dbReference type="Pfam" id="PF00106">
    <property type="entry name" value="adh_short"/>
    <property type="match status" value="1"/>
</dbReference>
<dbReference type="SUPFAM" id="SSF51735">
    <property type="entry name" value="NAD(P)-binding Rossmann-fold domains"/>
    <property type="match status" value="1"/>
</dbReference>
<proteinExistence type="inferred from homology"/>
<dbReference type="InterPro" id="IPR002347">
    <property type="entry name" value="SDR_fam"/>
</dbReference>
<evidence type="ECO:0000313" key="5">
    <source>
        <dbReference type="Proteomes" id="UP001141434"/>
    </source>
</evidence>
<dbReference type="PRINTS" id="PR00080">
    <property type="entry name" value="SDRFAMILY"/>
</dbReference>
<dbReference type="PANTHER" id="PTHR42760:SF127">
    <property type="entry name" value="3-KETOACYL-ACYL CARRIER PROTEIN REDUCTASE-RELATED"/>
    <property type="match status" value="1"/>
</dbReference>
<dbReference type="InterPro" id="IPR020904">
    <property type="entry name" value="Sc_DH/Rdtase_CS"/>
</dbReference>
<dbReference type="FunFam" id="3.40.50.720:FF:000084">
    <property type="entry name" value="Short-chain dehydrogenase reductase"/>
    <property type="match status" value="1"/>
</dbReference>
<sequence length="261" mass="27241">MSGQILAGKTCLVTGAGGGLGKAIATKFLEAGANVVICDINEDRLSQASSELSDKGPLRAIKANITDAKEIQSMFDELVHAFGKIDVLVNNAGIMDRFDPVGDLDVELWDRVMAVNLTAPFLLSKLAVHNMLEQPEPKGRIINIVSVAGKAGWASGAAYTASKHGLIGLTKSTASFYGNKGIRCNALMLGGMDTNITDGLKSGINMEGYQKMDALFKAVDAPLCDIDEVAGFCVTITYGKGAGLINGACIAVDNGWSGVLG</sequence>
<dbReference type="PRINTS" id="PR00081">
    <property type="entry name" value="GDHRDH"/>
</dbReference>
<dbReference type="PROSITE" id="PS00061">
    <property type="entry name" value="ADH_SHORT"/>
    <property type="match status" value="1"/>
</dbReference>
<evidence type="ECO:0000256" key="2">
    <source>
        <dbReference type="ARBA" id="ARBA00022857"/>
    </source>
</evidence>
<name>A0A9W9GAZ3_9EURO</name>
<reference evidence="4" key="1">
    <citation type="submission" date="2022-11" db="EMBL/GenBank/DDBJ databases">
        <authorList>
            <person name="Petersen C."/>
        </authorList>
    </citation>
    <scope>NUCLEOTIDE SEQUENCE</scope>
    <source>
        <strain evidence="4">IBT 34128</strain>
    </source>
</reference>
<dbReference type="AlphaFoldDB" id="A0A9W9GAZ3"/>
<keyword evidence="2" id="KW-0521">NADP</keyword>
<dbReference type="GO" id="GO:0006633">
    <property type="term" value="P:fatty acid biosynthetic process"/>
    <property type="evidence" value="ECO:0007669"/>
    <property type="project" value="TreeGrafter"/>
</dbReference>
<dbReference type="RefSeq" id="XP_056516366.1">
    <property type="nucleotide sequence ID" value="XM_056651516.1"/>
</dbReference>
<dbReference type="PANTHER" id="PTHR42760">
    <property type="entry name" value="SHORT-CHAIN DEHYDROGENASES/REDUCTASES FAMILY MEMBER"/>
    <property type="match status" value="1"/>
</dbReference>
<dbReference type="Proteomes" id="UP001141434">
    <property type="component" value="Unassembled WGS sequence"/>
</dbReference>
<evidence type="ECO:0000313" key="4">
    <source>
        <dbReference type="EMBL" id="KAJ5115174.1"/>
    </source>
</evidence>
<gene>
    <name evidence="4" type="ORF">NUU61_000933</name>
</gene>
<evidence type="ECO:0000256" key="1">
    <source>
        <dbReference type="ARBA" id="ARBA00006484"/>
    </source>
</evidence>
<evidence type="ECO:0000256" key="3">
    <source>
        <dbReference type="RuleBase" id="RU000363"/>
    </source>
</evidence>
<dbReference type="EMBL" id="JAPMSZ010000001">
    <property type="protein sequence ID" value="KAJ5115174.1"/>
    <property type="molecule type" value="Genomic_DNA"/>
</dbReference>
<dbReference type="CDD" id="cd05233">
    <property type="entry name" value="SDR_c"/>
    <property type="match status" value="1"/>
</dbReference>
<dbReference type="InterPro" id="IPR036291">
    <property type="entry name" value="NAD(P)-bd_dom_sf"/>
</dbReference>
<comment type="caution">
    <text evidence="4">The sequence shown here is derived from an EMBL/GenBank/DDBJ whole genome shotgun (WGS) entry which is preliminary data.</text>
</comment>
<accession>A0A9W9GAZ3</accession>
<organism evidence="4 5">
    <name type="scientific">Penicillium alfredii</name>
    <dbReference type="NCBI Taxonomy" id="1506179"/>
    <lineage>
        <taxon>Eukaryota</taxon>
        <taxon>Fungi</taxon>
        <taxon>Dikarya</taxon>
        <taxon>Ascomycota</taxon>
        <taxon>Pezizomycotina</taxon>
        <taxon>Eurotiomycetes</taxon>
        <taxon>Eurotiomycetidae</taxon>
        <taxon>Eurotiales</taxon>
        <taxon>Aspergillaceae</taxon>
        <taxon>Penicillium</taxon>
    </lineage>
</organism>
<comment type="similarity">
    <text evidence="1 3">Belongs to the short-chain dehydrogenases/reductases (SDR) family.</text>
</comment>
<reference evidence="4" key="2">
    <citation type="journal article" date="2023" name="IMA Fungus">
        <title>Comparative genomic study of the Penicillium genus elucidates a diverse pangenome and 15 lateral gene transfer events.</title>
        <authorList>
            <person name="Petersen C."/>
            <person name="Sorensen T."/>
            <person name="Nielsen M.R."/>
            <person name="Sondergaard T.E."/>
            <person name="Sorensen J.L."/>
            <person name="Fitzpatrick D.A."/>
            <person name="Frisvad J.C."/>
            <person name="Nielsen K.L."/>
        </authorList>
    </citation>
    <scope>NUCLEOTIDE SEQUENCE</scope>
    <source>
        <strain evidence="4">IBT 34128</strain>
    </source>
</reference>
<dbReference type="OrthoDB" id="37659at2759"/>
<protein>
    <submittedName>
        <fullName evidence="4">Uncharacterized protein</fullName>
    </submittedName>
</protein>
<dbReference type="GeneID" id="81390684"/>
<keyword evidence="5" id="KW-1185">Reference proteome</keyword>
<dbReference type="GO" id="GO:0016616">
    <property type="term" value="F:oxidoreductase activity, acting on the CH-OH group of donors, NAD or NADP as acceptor"/>
    <property type="evidence" value="ECO:0007669"/>
    <property type="project" value="TreeGrafter"/>
</dbReference>
<dbReference type="GO" id="GO:0048038">
    <property type="term" value="F:quinone binding"/>
    <property type="evidence" value="ECO:0007669"/>
    <property type="project" value="TreeGrafter"/>
</dbReference>